<protein>
    <submittedName>
        <fullName evidence="1">Uncharacterized protein</fullName>
    </submittedName>
</protein>
<organism evidence="1 2">
    <name type="scientific">Pinctada imbricata</name>
    <name type="common">Atlantic pearl-oyster</name>
    <name type="synonym">Pinctada martensii</name>
    <dbReference type="NCBI Taxonomy" id="66713"/>
    <lineage>
        <taxon>Eukaryota</taxon>
        <taxon>Metazoa</taxon>
        <taxon>Spiralia</taxon>
        <taxon>Lophotrochozoa</taxon>
        <taxon>Mollusca</taxon>
        <taxon>Bivalvia</taxon>
        <taxon>Autobranchia</taxon>
        <taxon>Pteriomorphia</taxon>
        <taxon>Pterioida</taxon>
        <taxon>Pterioidea</taxon>
        <taxon>Pteriidae</taxon>
        <taxon>Pinctada</taxon>
    </lineage>
</organism>
<accession>A0AA89C5Y8</accession>
<dbReference type="AlphaFoldDB" id="A0AA89C5Y8"/>
<gene>
    <name evidence="1" type="ORF">FSP39_016547</name>
</gene>
<evidence type="ECO:0000313" key="2">
    <source>
        <dbReference type="Proteomes" id="UP001186944"/>
    </source>
</evidence>
<comment type="caution">
    <text evidence="1">The sequence shown here is derived from an EMBL/GenBank/DDBJ whole genome shotgun (WGS) entry which is preliminary data.</text>
</comment>
<reference evidence="1" key="1">
    <citation type="submission" date="2019-08" db="EMBL/GenBank/DDBJ databases">
        <title>The improved chromosome-level genome for the pearl oyster Pinctada fucata martensii using PacBio sequencing and Hi-C.</title>
        <authorList>
            <person name="Zheng Z."/>
        </authorList>
    </citation>
    <scope>NUCLEOTIDE SEQUENCE</scope>
    <source>
        <strain evidence="1">ZZ-2019</strain>
        <tissue evidence="1">Adductor muscle</tissue>
    </source>
</reference>
<sequence length="83" mass="9554">MGERSGLKCDPEDVSNEMRAVRNKDGTRIFSIDDFLSASQIASYFSRLCLLKRKRSLEVLEEEDFEAAEFENNFQDLNSLAKQ</sequence>
<name>A0AA89C5Y8_PINIB</name>
<keyword evidence="2" id="KW-1185">Reference proteome</keyword>
<proteinExistence type="predicted"/>
<dbReference type="Proteomes" id="UP001186944">
    <property type="component" value="Unassembled WGS sequence"/>
</dbReference>
<evidence type="ECO:0000313" key="1">
    <source>
        <dbReference type="EMBL" id="KAK3107522.1"/>
    </source>
</evidence>
<dbReference type="EMBL" id="VSWD01000002">
    <property type="protein sequence ID" value="KAK3107522.1"/>
    <property type="molecule type" value="Genomic_DNA"/>
</dbReference>